<dbReference type="AlphaFoldDB" id="A0A0M5ITQ8"/>
<gene>
    <name evidence="1" type="ORF">CDES_00350</name>
</gene>
<dbReference type="RefSeq" id="WP_053543767.1">
    <property type="nucleotide sequence ID" value="NZ_CP009220.1"/>
</dbReference>
<dbReference type="Proteomes" id="UP000068067">
    <property type="component" value="Chromosome"/>
</dbReference>
<reference evidence="1 2" key="1">
    <citation type="submission" date="2014-08" db="EMBL/GenBank/DDBJ databases">
        <title>Complete genome sequence of Corynebacterium deserti GIMN1.010 (=DSM 45689), isolated from desert sand in western China.</title>
        <authorList>
            <person name="Ruckert C."/>
            <person name="Albersmeier A."/>
            <person name="Kalinowski J."/>
        </authorList>
    </citation>
    <scope>NUCLEOTIDE SEQUENCE [LARGE SCALE GENOMIC DNA]</scope>
    <source>
        <strain evidence="1 2">GIMN1.010</strain>
    </source>
</reference>
<protein>
    <recommendedName>
        <fullName evidence="3">DoxX family protein</fullName>
    </recommendedName>
</protein>
<organism evidence="1 2">
    <name type="scientific">Corynebacterium deserti GIMN1.010</name>
    <dbReference type="NCBI Taxonomy" id="931089"/>
    <lineage>
        <taxon>Bacteria</taxon>
        <taxon>Bacillati</taxon>
        <taxon>Actinomycetota</taxon>
        <taxon>Actinomycetes</taxon>
        <taxon>Mycobacteriales</taxon>
        <taxon>Corynebacteriaceae</taxon>
        <taxon>Corynebacterium</taxon>
    </lineage>
</organism>
<dbReference type="PATRIC" id="fig|931089.4.peg.68"/>
<keyword evidence="2" id="KW-1185">Reference proteome</keyword>
<name>A0A0M5ITQ8_9CORY</name>
<sequence>MSISNAILRGVSGAYLVQSGYGKLGMPDEAAAGIQGFASTGIPALSNLDADTFGKFVAYSELGIGGALLAPMVPNRLAGLGLGAFSAGLLSIYFRNPAMTQEDGIRPSQDGTALSKDLFLAAIAGALVFGPSKAKKGKKAKKSKK</sequence>
<evidence type="ECO:0008006" key="3">
    <source>
        <dbReference type="Google" id="ProtNLM"/>
    </source>
</evidence>
<evidence type="ECO:0000313" key="2">
    <source>
        <dbReference type="Proteomes" id="UP000068067"/>
    </source>
</evidence>
<dbReference type="STRING" id="931089.CDES_00350"/>
<evidence type="ECO:0000313" key="1">
    <source>
        <dbReference type="EMBL" id="ALC04556.1"/>
    </source>
</evidence>
<proteinExistence type="predicted"/>
<accession>A0A0M5ITQ8</accession>
<dbReference type="OrthoDB" id="3267263at2"/>
<dbReference type="EMBL" id="CP009220">
    <property type="protein sequence ID" value="ALC04556.1"/>
    <property type="molecule type" value="Genomic_DNA"/>
</dbReference>
<dbReference type="KEGG" id="cdx:CDES_00350"/>